<evidence type="ECO:0000256" key="1">
    <source>
        <dbReference type="SAM" id="Phobius"/>
    </source>
</evidence>
<dbReference type="AlphaFoldDB" id="J1JAS1"/>
<dbReference type="EMBL" id="AILU01000003">
    <property type="protein sequence ID" value="EJF81452.1"/>
    <property type="molecule type" value="Genomic_DNA"/>
</dbReference>
<keyword evidence="1" id="KW-0812">Transmembrane</keyword>
<accession>J1JAS1</accession>
<dbReference type="Proteomes" id="UP000008947">
    <property type="component" value="Unassembled WGS sequence"/>
</dbReference>
<evidence type="ECO:0008006" key="4">
    <source>
        <dbReference type="Google" id="ProtNLM"/>
    </source>
</evidence>
<organism evidence="2 3">
    <name type="scientific">Candidatus Bartonella washoeensis Sb944nv</name>
    <dbReference type="NCBI Taxonomy" id="1094563"/>
    <lineage>
        <taxon>Bacteria</taxon>
        <taxon>Pseudomonadati</taxon>
        <taxon>Pseudomonadota</taxon>
        <taxon>Alphaproteobacteria</taxon>
        <taxon>Hyphomicrobiales</taxon>
        <taxon>Bartonellaceae</taxon>
        <taxon>Bartonella</taxon>
    </lineage>
</organism>
<dbReference type="PATRIC" id="fig|1094563.3.peg.161"/>
<name>J1JAS1_9HYPH</name>
<keyword evidence="1" id="KW-1133">Transmembrane helix</keyword>
<dbReference type="HOGENOM" id="CLU_019739_0_0_5"/>
<sequence>MVDFIGILKKTINAQSNVTPQVRKRVYKRAIETLEHQFVAATIPQAMADKQRKILQSAIATVEEEYLAVEKNLLSSVIGWKTTHIAEDDKHTQDSVLLQGNEFSVVKTEGRQDTVTSLKNNEAVDELSVSAVPDAELVSMEAYLSSEHVDNNTLKASSLASPLQGDNTYIVSHIFSQALRRANRSSMQRRIVISAAVFVGFFTLVIGIYFICERLFVSNNYRLSGENIHVSHALSRTLSVNRKLTQRLLEDGSEIDVGLDQTADSSNEEGTSTVIAKNLQSSEQLGEAVFYQARTDYDAEKVATGSARWTLIKESRGKGAPEELAIQGDIKIPDEGLSLRLILRRNTDLSFPAAYIMDLIFILSDKFSGQSISNVQALTFKASEQSIGQTLTRTVAAKIDENFFLVALSSNHPFLNRNLQLMRELDWVRLVLTDKNGRTNELTFAKGPTGESIFNEVIGQWLVKSEKLTILGQKK</sequence>
<reference evidence="2 3" key="1">
    <citation type="submission" date="2012-03" db="EMBL/GenBank/DDBJ databases">
        <title>The Genome Sequence of Bartonella washoensis Sb944nv.</title>
        <authorList>
            <consortium name="The Broad Institute Genome Sequencing Platform"/>
            <consortium name="The Broad Institute Genome Sequencing Center for Infectious Disease"/>
            <person name="Feldgarden M."/>
            <person name="Kirby J."/>
            <person name="Kosoy M."/>
            <person name="Birtles R."/>
            <person name="Probert W.S."/>
            <person name="Chiaraviglio L."/>
            <person name="Young S.K."/>
            <person name="Zeng Q."/>
            <person name="Gargeya S."/>
            <person name="Fitzgerald M."/>
            <person name="Haas B."/>
            <person name="Abouelleil A."/>
            <person name="Alvarado L."/>
            <person name="Arachchi H.M."/>
            <person name="Berlin A."/>
            <person name="Chapman S.B."/>
            <person name="Gearin G."/>
            <person name="Goldberg J."/>
            <person name="Griggs A."/>
            <person name="Gujja S."/>
            <person name="Hansen M."/>
            <person name="Heiman D."/>
            <person name="Howarth C."/>
            <person name="Larimer J."/>
            <person name="Lui A."/>
            <person name="MacDonald P.J.P."/>
            <person name="McCowen C."/>
            <person name="Montmayeur A."/>
            <person name="Murphy C."/>
            <person name="Neiman D."/>
            <person name="Pearson M."/>
            <person name="Priest M."/>
            <person name="Roberts A."/>
            <person name="Saif S."/>
            <person name="Shea T."/>
            <person name="Sisk P."/>
            <person name="Stolte C."/>
            <person name="Sykes S."/>
            <person name="Wortman J."/>
            <person name="Nusbaum C."/>
            <person name="Birren B."/>
        </authorList>
    </citation>
    <scope>NUCLEOTIDE SEQUENCE [LARGE SCALE GENOMIC DNA]</scope>
    <source>
        <strain evidence="2 3">Sb944nv</strain>
    </source>
</reference>
<proteinExistence type="predicted"/>
<protein>
    <recommendedName>
        <fullName evidence="4">Transmembrane protein</fullName>
    </recommendedName>
</protein>
<keyword evidence="1" id="KW-0472">Membrane</keyword>
<dbReference type="RefSeq" id="WP_006922945.1">
    <property type="nucleotide sequence ID" value="NZ_JH725022.1"/>
</dbReference>
<gene>
    <name evidence="2" type="ORF">MCQ_00150</name>
</gene>
<evidence type="ECO:0000313" key="2">
    <source>
        <dbReference type="EMBL" id="EJF81452.1"/>
    </source>
</evidence>
<evidence type="ECO:0000313" key="3">
    <source>
        <dbReference type="Proteomes" id="UP000008947"/>
    </source>
</evidence>
<keyword evidence="3" id="KW-1185">Reference proteome</keyword>
<dbReference type="eggNOG" id="COG5373">
    <property type="taxonomic scope" value="Bacteria"/>
</dbReference>
<comment type="caution">
    <text evidence="2">The sequence shown here is derived from an EMBL/GenBank/DDBJ whole genome shotgun (WGS) entry which is preliminary data.</text>
</comment>
<feature type="transmembrane region" description="Helical" evidence="1">
    <location>
        <begin position="191"/>
        <end position="211"/>
    </location>
</feature>